<evidence type="ECO:0000256" key="4">
    <source>
        <dbReference type="ARBA" id="ARBA00023136"/>
    </source>
</evidence>
<dbReference type="GO" id="GO:0009279">
    <property type="term" value="C:cell outer membrane"/>
    <property type="evidence" value="ECO:0007669"/>
    <property type="project" value="UniProtKB-SubCell"/>
</dbReference>
<dbReference type="Pfam" id="PF06629">
    <property type="entry name" value="MipA"/>
    <property type="match status" value="1"/>
</dbReference>
<comment type="caution">
    <text evidence="7">The sequence shown here is derived from an EMBL/GenBank/DDBJ whole genome shotgun (WGS) entry which is preliminary data.</text>
</comment>
<organism evidence="7 8">
    <name type="scientific">Reinekea blandensis MED297</name>
    <dbReference type="NCBI Taxonomy" id="314283"/>
    <lineage>
        <taxon>Bacteria</taxon>
        <taxon>Pseudomonadati</taxon>
        <taxon>Pseudomonadota</taxon>
        <taxon>Gammaproteobacteria</taxon>
        <taxon>Oceanospirillales</taxon>
        <taxon>Saccharospirillaceae</taxon>
        <taxon>Reinekea</taxon>
    </lineage>
</organism>
<protein>
    <submittedName>
        <fullName evidence="7">MltA-interacting MipA</fullName>
    </submittedName>
</protein>
<evidence type="ECO:0000256" key="1">
    <source>
        <dbReference type="ARBA" id="ARBA00004442"/>
    </source>
</evidence>
<keyword evidence="4" id="KW-0472">Membrane</keyword>
<dbReference type="RefSeq" id="WP_008041456.1">
    <property type="nucleotide sequence ID" value="NZ_CH724149.1"/>
</dbReference>
<name>A4BAD4_9GAMM</name>
<dbReference type="InterPro" id="IPR010583">
    <property type="entry name" value="MipA"/>
</dbReference>
<dbReference type="AlphaFoldDB" id="A4BAD4"/>
<feature type="signal peptide" evidence="6">
    <location>
        <begin position="1"/>
        <end position="23"/>
    </location>
</feature>
<accession>A4BAD4</accession>
<keyword evidence="8" id="KW-1185">Reference proteome</keyword>
<evidence type="ECO:0000313" key="7">
    <source>
        <dbReference type="EMBL" id="EAR10890.1"/>
    </source>
</evidence>
<comment type="similarity">
    <text evidence="2">Belongs to the MipA/OmpV family.</text>
</comment>
<evidence type="ECO:0000256" key="5">
    <source>
        <dbReference type="ARBA" id="ARBA00023237"/>
    </source>
</evidence>
<evidence type="ECO:0000256" key="2">
    <source>
        <dbReference type="ARBA" id="ARBA00005722"/>
    </source>
</evidence>
<evidence type="ECO:0000256" key="3">
    <source>
        <dbReference type="ARBA" id="ARBA00022729"/>
    </source>
</evidence>
<dbReference type="PANTHER" id="PTHR38776">
    <property type="entry name" value="MLTA-INTERACTING PROTEIN-RELATED"/>
    <property type="match status" value="1"/>
</dbReference>
<dbReference type="PANTHER" id="PTHR38776:SF1">
    <property type="entry name" value="MLTA-INTERACTING PROTEIN-RELATED"/>
    <property type="match status" value="1"/>
</dbReference>
<keyword evidence="5" id="KW-0998">Cell outer membrane</keyword>
<dbReference type="Proteomes" id="UP000005953">
    <property type="component" value="Unassembled WGS sequence"/>
</dbReference>
<evidence type="ECO:0000313" key="8">
    <source>
        <dbReference type="Proteomes" id="UP000005953"/>
    </source>
</evidence>
<feature type="chain" id="PRO_5005659541" evidence="6">
    <location>
        <begin position="24"/>
        <end position="363"/>
    </location>
</feature>
<comment type="subcellular location">
    <subcellularLocation>
        <location evidence="1">Cell outer membrane</location>
    </subcellularLocation>
</comment>
<reference evidence="7 8" key="1">
    <citation type="submission" date="2006-02" db="EMBL/GenBank/DDBJ databases">
        <authorList>
            <person name="Pinhassi J."/>
            <person name="Pedros-Alio C."/>
            <person name="Ferriera S."/>
            <person name="Johnson J."/>
            <person name="Kravitz S."/>
            <person name="Halpern A."/>
            <person name="Remington K."/>
            <person name="Beeson K."/>
            <person name="Tran B."/>
            <person name="Rogers Y.-H."/>
            <person name="Friedman R."/>
            <person name="Venter J.C."/>
        </authorList>
    </citation>
    <scope>NUCLEOTIDE SEQUENCE [LARGE SCALE GENOMIC DNA]</scope>
    <source>
        <strain evidence="7 8">MED297</strain>
    </source>
</reference>
<proteinExistence type="inferred from homology"/>
<dbReference type="OrthoDB" id="8562138at2"/>
<keyword evidence="3 6" id="KW-0732">Signal</keyword>
<dbReference type="HOGENOM" id="CLU_762622_0_0_6"/>
<dbReference type="EMBL" id="AAOE01000002">
    <property type="protein sequence ID" value="EAR10890.1"/>
    <property type="molecule type" value="Genomic_DNA"/>
</dbReference>
<dbReference type="STRING" id="314283.MED297_10281"/>
<gene>
    <name evidence="7" type="ORF">MED297_10281</name>
</gene>
<sequence length="363" mass="40562">MTLHNQALRLTPILLFTLGTALAADEPSTDDSARIEHQDDGTATVEIVKNSEGGQTIIELTIDEGDPDDESDDDVDFKIYRDGKELSEAETDAELEEWEQEVMEKLDNAFRGKPRKGIFALAQDRDGGFLELGVGLEYSDGETMMREGFEGLEVDTQLNASLQVSGLFYEYYSDSGRNGVFGLNFLNTDYVGMDVIIGKEHDSFAKDKDDELLLPIRIREADWSVGFRSAIYLGPLVIQGQIREEISGRHEGFTASLQTGARLQIKNLNLHGIVGASYQSEEVMDYYYGVTAAEANSDFAEYNPGDDLTYNAEVGASYPISEDWIIRGQMNYTQYSQAIIDSPFWEGDNREHLSSRLMLMLVL</sequence>
<evidence type="ECO:0000256" key="6">
    <source>
        <dbReference type="SAM" id="SignalP"/>
    </source>
</evidence>